<dbReference type="PANTHER" id="PTHR46018">
    <property type="entry name" value="ZINC PHOSPHODIESTERASE ELAC PROTEIN 1"/>
    <property type="match status" value="1"/>
</dbReference>
<dbReference type="CDD" id="cd16272">
    <property type="entry name" value="RNaseZ_MBL-fold"/>
    <property type="match status" value="1"/>
</dbReference>
<accession>S7TXZ6</accession>
<dbReference type="eggNOG" id="COG1234">
    <property type="taxonomic scope" value="Bacteria"/>
</dbReference>
<dbReference type="SUPFAM" id="SSF56281">
    <property type="entry name" value="Metallo-hydrolase/oxidoreductase"/>
    <property type="match status" value="1"/>
</dbReference>
<dbReference type="EMBL" id="ATHJ01000070">
    <property type="protein sequence ID" value="EPR41991.1"/>
    <property type="molecule type" value="Genomic_DNA"/>
</dbReference>
<organism evidence="2 3">
    <name type="scientific">Desulfococcus multivorans DSM 2059</name>
    <dbReference type="NCBI Taxonomy" id="1121405"/>
    <lineage>
        <taxon>Bacteria</taxon>
        <taxon>Pseudomonadati</taxon>
        <taxon>Thermodesulfobacteriota</taxon>
        <taxon>Desulfobacteria</taxon>
        <taxon>Desulfobacterales</taxon>
        <taxon>Desulfococcaceae</taxon>
        <taxon>Desulfococcus</taxon>
    </lineage>
</organism>
<reference evidence="2 3" key="1">
    <citation type="journal article" date="2013" name="Genome Announc.">
        <title>Draft genome sequences for three mercury-methylating, sulfate-reducing bacteria.</title>
        <authorList>
            <person name="Brown S.D."/>
            <person name="Hurt R.A.Jr."/>
            <person name="Gilmour C.C."/>
            <person name="Elias D.A."/>
        </authorList>
    </citation>
    <scope>NUCLEOTIDE SEQUENCE [LARGE SCALE GENOMIC DNA]</scope>
    <source>
        <strain evidence="2 3">DSM 2059</strain>
    </source>
</reference>
<dbReference type="InterPro" id="IPR001279">
    <property type="entry name" value="Metallo-B-lactamas"/>
</dbReference>
<name>S7TXZ6_DESML</name>
<dbReference type="AlphaFoldDB" id="S7TXZ6"/>
<gene>
    <name evidence="2" type="ORF">dsmv_1718</name>
</gene>
<dbReference type="STRING" id="897.B2D07_02810"/>
<sequence length="266" mass="29250">MKGRSMKLATDDLSVVVLGSGTCVPSLRRSACSVFMETGDAKLLFDIGPGTMRRLLEIDVEIFDVTHIFLSHFHPDHTGELVPFLFANKYPDGSRRSTPLVLAGGRGIQAFFDGLLNVYGHWIALPPDGFRIIEFDTDGPDVRSFEAFRVDTAPTEHNPESVAFRITAAGGRSAVYSGDTDYSDALIRLAHEADLLICEAAVPDAMKIVKHLTPALAGEIARRAEVKRLMLTHFYPPCEGADIRGECRKSFSGPLLLAEDLMRVDW</sequence>
<dbReference type="Pfam" id="PF12706">
    <property type="entry name" value="Lactamase_B_2"/>
    <property type="match status" value="1"/>
</dbReference>
<dbReference type="InterPro" id="IPR036866">
    <property type="entry name" value="RibonucZ/Hydroxyglut_hydro"/>
</dbReference>
<dbReference type="GO" id="GO:0042781">
    <property type="term" value="F:3'-tRNA processing endoribonuclease activity"/>
    <property type="evidence" value="ECO:0007669"/>
    <property type="project" value="TreeGrafter"/>
</dbReference>
<dbReference type="PANTHER" id="PTHR46018:SF2">
    <property type="entry name" value="ZINC PHOSPHODIESTERASE ELAC PROTEIN 1"/>
    <property type="match status" value="1"/>
</dbReference>
<evidence type="ECO:0000313" key="2">
    <source>
        <dbReference type="EMBL" id="EPR41991.1"/>
    </source>
</evidence>
<evidence type="ECO:0000313" key="3">
    <source>
        <dbReference type="Proteomes" id="UP000014977"/>
    </source>
</evidence>
<proteinExistence type="predicted"/>
<feature type="domain" description="Metallo-beta-lactamase" evidence="1">
    <location>
        <begin position="30"/>
        <end position="233"/>
    </location>
</feature>
<dbReference type="Proteomes" id="UP000014977">
    <property type="component" value="Unassembled WGS sequence"/>
</dbReference>
<keyword evidence="3" id="KW-1185">Reference proteome</keyword>
<dbReference type="Gene3D" id="3.60.15.10">
    <property type="entry name" value="Ribonuclease Z/Hydroxyacylglutathione hydrolase-like"/>
    <property type="match status" value="1"/>
</dbReference>
<comment type="caution">
    <text evidence="2">The sequence shown here is derived from an EMBL/GenBank/DDBJ whole genome shotgun (WGS) entry which is preliminary data.</text>
</comment>
<protein>
    <submittedName>
        <fullName evidence="2">Beta-lactamase domain protein</fullName>
    </submittedName>
</protein>
<dbReference type="SMART" id="SM00849">
    <property type="entry name" value="Lactamase_B"/>
    <property type="match status" value="1"/>
</dbReference>
<evidence type="ECO:0000259" key="1">
    <source>
        <dbReference type="SMART" id="SM00849"/>
    </source>
</evidence>